<feature type="domain" description="Periplasmic copper-binding protein NosD beta helix" evidence="2">
    <location>
        <begin position="282"/>
        <end position="369"/>
    </location>
</feature>
<dbReference type="Pfam" id="PF13229">
    <property type="entry name" value="Beta_helix"/>
    <property type="match status" value="1"/>
</dbReference>
<evidence type="ECO:0000256" key="1">
    <source>
        <dbReference type="SAM" id="Phobius"/>
    </source>
</evidence>
<dbReference type="SMART" id="SM00710">
    <property type="entry name" value="PbH1"/>
    <property type="match status" value="8"/>
</dbReference>
<dbReference type="InterPro" id="IPR012334">
    <property type="entry name" value="Pectin_lyas_fold"/>
</dbReference>
<evidence type="ECO:0000313" key="4">
    <source>
        <dbReference type="EMBL" id="KKN57264.1"/>
    </source>
</evidence>
<feature type="transmembrane region" description="Helical" evidence="1">
    <location>
        <begin position="683"/>
        <end position="702"/>
    </location>
</feature>
<reference evidence="4" key="1">
    <citation type="journal article" date="2015" name="Nature">
        <title>Complex archaea that bridge the gap between prokaryotes and eukaryotes.</title>
        <authorList>
            <person name="Spang A."/>
            <person name="Saw J.H."/>
            <person name="Jorgensen S.L."/>
            <person name="Zaremba-Niedzwiedzka K."/>
            <person name="Martijn J."/>
            <person name="Lind A.E."/>
            <person name="van Eijk R."/>
            <person name="Schleper C."/>
            <person name="Guy L."/>
            <person name="Ettema T.J."/>
        </authorList>
    </citation>
    <scope>NUCLEOTIDE SEQUENCE</scope>
</reference>
<dbReference type="SUPFAM" id="SSF51126">
    <property type="entry name" value="Pectin lyase-like"/>
    <property type="match status" value="2"/>
</dbReference>
<evidence type="ECO:0008006" key="5">
    <source>
        <dbReference type="Google" id="ProtNLM"/>
    </source>
</evidence>
<sequence>MRQKVKSLTILFTLILSLNLFLITHKKIDFKVNLENDLQNSGFWDLTGSPIYIEDDESSYNWAITAASNDWIDGSGTWDDPYIIENVTINGQNSGSCITVRDSSAYFIIRNSTLSNSGNNLPTLDSGINIQNTRNGFLINNSIISNNGFGIVLEDANNFSVLDNRIINNDRSGVFIDTQYDNVNSNDNLIENNTISSNNEHGIYFDATWNPSVTDIKNNIIRYNVINFNSLDGIRLIDAESNSIIKNEIFNNTEDGIHIRDTHSLIIGNSIFNNSEFGIENYGHYNIIKERNYFMGNTYGIRNVGDNTIIKHNNFTLNILYGLVIIDNSDDDLIFGNNFTDNPINAYDYSSTTSWYNGSLGNYWDDYGGIDGNDDGIGDTFYDVPPSGGSVDNYPIWEDGDDLGPNIIINSPTMNDAFGLTAPDFDITITDDSPLNITWYTIDSGTTNYTFSGSTGTVNQTAWDNKGTEIMTLRFYANDSLGHLGFKDVTIWKDLIAPQITINSPTPNQLCGVVAPTFSLTIVEPNIQTKRYSLNGRPNITFTTETQFSQAEWDNIGNGTVTLTFYVIDKVGNMNSSEVIVLKDAFIPDIIIHSPMLDQTFGNISPEFNISIIEEDLLSTWYTIESIAGSFPILGLTGIIDQDAWTDASEGEITITFYSLDRAGNLGTESITIIKNIPSPPAISGYNVFLLVGISSVAIIIISKKKRKSY</sequence>
<comment type="caution">
    <text evidence="4">The sequence shown here is derived from an EMBL/GenBank/DDBJ whole genome shotgun (WGS) entry which is preliminary data.</text>
</comment>
<feature type="domain" description="Right handed beta helix" evidence="3">
    <location>
        <begin position="77"/>
        <end position="204"/>
    </location>
</feature>
<dbReference type="InterPro" id="IPR022441">
    <property type="entry name" value="Para_beta_helix_rpt-2"/>
</dbReference>
<name>A0A0F9RRH4_9ZZZZ</name>
<dbReference type="InterPro" id="IPR006626">
    <property type="entry name" value="PbH1"/>
</dbReference>
<evidence type="ECO:0000259" key="3">
    <source>
        <dbReference type="Pfam" id="PF13229"/>
    </source>
</evidence>
<dbReference type="InterPro" id="IPR039448">
    <property type="entry name" value="Beta_helix"/>
</dbReference>
<protein>
    <recommendedName>
        <fullName evidence="5">Periplasmic copper-binding protein NosD beta helix domain-containing protein</fullName>
    </recommendedName>
</protein>
<keyword evidence="1" id="KW-0812">Transmembrane</keyword>
<dbReference type="Gene3D" id="2.160.20.10">
    <property type="entry name" value="Single-stranded right-handed beta-helix, Pectin lyase-like"/>
    <property type="match status" value="2"/>
</dbReference>
<evidence type="ECO:0000259" key="2">
    <source>
        <dbReference type="Pfam" id="PF05048"/>
    </source>
</evidence>
<keyword evidence="1" id="KW-0472">Membrane</keyword>
<organism evidence="4">
    <name type="scientific">marine sediment metagenome</name>
    <dbReference type="NCBI Taxonomy" id="412755"/>
    <lineage>
        <taxon>unclassified sequences</taxon>
        <taxon>metagenomes</taxon>
        <taxon>ecological metagenomes</taxon>
    </lineage>
</organism>
<proteinExistence type="predicted"/>
<dbReference type="InterPro" id="IPR011050">
    <property type="entry name" value="Pectin_lyase_fold/virulence"/>
</dbReference>
<accession>A0A0F9RRH4</accession>
<dbReference type="AlphaFoldDB" id="A0A0F9RRH4"/>
<gene>
    <name evidence="4" type="ORF">LCGC14_0563920</name>
</gene>
<dbReference type="Pfam" id="PF05048">
    <property type="entry name" value="NosD"/>
    <property type="match status" value="1"/>
</dbReference>
<dbReference type="NCBIfam" id="TIGR03804">
    <property type="entry name" value="para_beta_helix"/>
    <property type="match status" value="2"/>
</dbReference>
<keyword evidence="1" id="KW-1133">Transmembrane helix</keyword>
<dbReference type="InterPro" id="IPR007742">
    <property type="entry name" value="NosD_dom"/>
</dbReference>
<dbReference type="EMBL" id="LAZR01000811">
    <property type="protein sequence ID" value="KKN57264.1"/>
    <property type="molecule type" value="Genomic_DNA"/>
</dbReference>